<accession>A0A2H9T1N7</accession>
<keyword evidence="1" id="KW-1133">Transmembrane helix</keyword>
<keyword evidence="1" id="KW-0472">Membrane</keyword>
<proteinExistence type="predicted"/>
<sequence>MPGSGNLIYAITNSPKIQGAISFLSSSELQREFLPVKLVFIFFTAFFLGVIIYFYIKSSYLQTHVFQDIVEFLFWKPYGLGKMLKKWRKILSRVEKGTESEYKLAIIEADDFLSEALEKHGYEGKTFEERINKVEKAQLSNAEEILKTHKIRNSIVYDPDYKLDLNTAKKILDVYQQAVQNIENL</sequence>
<gene>
    <name evidence="2" type="ORF">COU98_00870</name>
</gene>
<protein>
    <recommendedName>
        <fullName evidence="4">DUF4129 domain-containing protein</fullName>
    </recommendedName>
</protein>
<evidence type="ECO:0000256" key="1">
    <source>
        <dbReference type="SAM" id="Phobius"/>
    </source>
</evidence>
<dbReference type="EMBL" id="PFEN01000015">
    <property type="protein sequence ID" value="PJE69632.1"/>
    <property type="molecule type" value="Genomic_DNA"/>
</dbReference>
<feature type="transmembrane region" description="Helical" evidence="1">
    <location>
        <begin position="34"/>
        <end position="56"/>
    </location>
</feature>
<evidence type="ECO:0000313" key="2">
    <source>
        <dbReference type="EMBL" id="PJE69632.1"/>
    </source>
</evidence>
<dbReference type="Proteomes" id="UP000236946">
    <property type="component" value="Unassembled WGS sequence"/>
</dbReference>
<reference evidence="3" key="1">
    <citation type="submission" date="2017-09" db="EMBL/GenBank/DDBJ databases">
        <title>Depth-based differentiation of microbial function through sediment-hosted aquifers and enrichment of novel symbionts in the deep terrestrial subsurface.</title>
        <authorList>
            <person name="Probst A.J."/>
            <person name="Ladd B."/>
            <person name="Jarett J.K."/>
            <person name="Geller-Mcgrath D.E."/>
            <person name="Sieber C.M.K."/>
            <person name="Emerson J.B."/>
            <person name="Anantharaman K."/>
            <person name="Thomas B.C."/>
            <person name="Malmstrom R."/>
            <person name="Stieglmeier M."/>
            <person name="Klingl A."/>
            <person name="Woyke T."/>
            <person name="Ryan C.M."/>
            <person name="Banfield J.F."/>
        </authorList>
    </citation>
    <scope>NUCLEOTIDE SEQUENCE [LARGE SCALE GENOMIC DNA]</scope>
</reference>
<organism evidence="2 3">
    <name type="scientific">Candidatus Staskawiczbacteria bacterium CG10_big_fil_rev_8_21_14_0_10_38_10</name>
    <dbReference type="NCBI Taxonomy" id="1974891"/>
    <lineage>
        <taxon>Bacteria</taxon>
        <taxon>Candidatus Staskawicziibacteriota</taxon>
    </lineage>
</organism>
<evidence type="ECO:0000313" key="3">
    <source>
        <dbReference type="Proteomes" id="UP000236946"/>
    </source>
</evidence>
<keyword evidence="1" id="KW-0812">Transmembrane</keyword>
<name>A0A2H9T1N7_9BACT</name>
<evidence type="ECO:0008006" key="4">
    <source>
        <dbReference type="Google" id="ProtNLM"/>
    </source>
</evidence>
<comment type="caution">
    <text evidence="2">The sequence shown here is derived from an EMBL/GenBank/DDBJ whole genome shotgun (WGS) entry which is preliminary data.</text>
</comment>
<dbReference type="AlphaFoldDB" id="A0A2H9T1N7"/>